<comment type="similarity">
    <text evidence="1 5">Belongs to the flavin oxidoreductase frp family.</text>
</comment>
<dbReference type="GO" id="GO:0016491">
    <property type="term" value="F:oxidoreductase activity"/>
    <property type="evidence" value="ECO:0007669"/>
    <property type="project" value="UniProtKB-UniRule"/>
</dbReference>
<dbReference type="InterPro" id="IPR000415">
    <property type="entry name" value="Nitroreductase-like"/>
</dbReference>
<evidence type="ECO:0000256" key="4">
    <source>
        <dbReference type="ARBA" id="ARBA00023002"/>
    </source>
</evidence>
<evidence type="ECO:0000313" key="8">
    <source>
        <dbReference type="Proteomes" id="UP000029507"/>
    </source>
</evidence>
<dbReference type="Pfam" id="PF00881">
    <property type="entry name" value="Nitroreductase"/>
    <property type="match status" value="1"/>
</dbReference>
<evidence type="ECO:0000313" key="7">
    <source>
        <dbReference type="EMBL" id="AIQ63449.1"/>
    </source>
</evidence>
<dbReference type="STRING" id="169760.PSTEL_10490"/>
<dbReference type="KEGG" id="pste:PSTEL_10490"/>
<dbReference type="AlphaFoldDB" id="A0A089N420"/>
<proteinExistence type="inferred from homology"/>
<keyword evidence="8" id="KW-1185">Reference proteome</keyword>
<organism evidence="7 8">
    <name type="scientific">Paenibacillus stellifer</name>
    <dbReference type="NCBI Taxonomy" id="169760"/>
    <lineage>
        <taxon>Bacteria</taxon>
        <taxon>Bacillati</taxon>
        <taxon>Bacillota</taxon>
        <taxon>Bacilli</taxon>
        <taxon>Bacillales</taxon>
        <taxon>Paenibacillaceae</taxon>
        <taxon>Paenibacillus</taxon>
    </lineage>
</organism>
<dbReference type="RefSeq" id="WP_038694988.1">
    <property type="nucleotide sequence ID" value="NZ_CP009286.1"/>
</dbReference>
<dbReference type="InterPro" id="IPR029479">
    <property type="entry name" value="Nitroreductase"/>
</dbReference>
<dbReference type="CDD" id="cd02146">
    <property type="entry name" value="NfsA-like"/>
    <property type="match status" value="1"/>
</dbReference>
<dbReference type="PANTHER" id="PTHR43425:SF2">
    <property type="entry name" value="OXYGEN-INSENSITIVE NADPH NITROREDUCTASE"/>
    <property type="match status" value="1"/>
</dbReference>
<accession>A0A089N420</accession>
<sequence>MNDTLRTLMNHRSYRQYSQRPVEDSVLQTIIEAAQAAPSWINGQHTTVISVRDEERKRRLSELSGGQAHVAAAPVFLVFCMDFYRAKKAGELEGIAFEAERDVDALLTGAVDVGIAMEAAITAAESLGLGIIPIGGVRRNSAGVIELLKLPKYVFPVVGLCLGYPGTELPKQPRLPLASVWHQEAYDAEAAISGFRAMNEANRSLLRAQGAEEKDWTARVASFFAANPEYGDAKTTLPAQGYTCGNLKKGQE</sequence>
<keyword evidence="3 5" id="KW-0288">FMN</keyword>
<evidence type="ECO:0000256" key="3">
    <source>
        <dbReference type="ARBA" id="ARBA00022643"/>
    </source>
</evidence>
<dbReference type="PANTHER" id="PTHR43425">
    <property type="entry name" value="OXYGEN-INSENSITIVE NADPH NITROREDUCTASE"/>
    <property type="match status" value="1"/>
</dbReference>
<keyword evidence="2 5" id="KW-0285">Flavoprotein</keyword>
<dbReference type="EMBL" id="CP009286">
    <property type="protein sequence ID" value="AIQ63449.1"/>
    <property type="molecule type" value="Genomic_DNA"/>
</dbReference>
<keyword evidence="5" id="KW-0521">NADP</keyword>
<dbReference type="OrthoDB" id="9775805at2"/>
<evidence type="ECO:0000256" key="2">
    <source>
        <dbReference type="ARBA" id="ARBA00022630"/>
    </source>
</evidence>
<dbReference type="PIRSF" id="PIRSF005426">
    <property type="entry name" value="Frp"/>
    <property type="match status" value="1"/>
</dbReference>
<gene>
    <name evidence="7" type="ORF">PSTEL_10490</name>
</gene>
<evidence type="ECO:0000259" key="6">
    <source>
        <dbReference type="Pfam" id="PF00881"/>
    </source>
</evidence>
<dbReference type="Gene3D" id="3.40.109.10">
    <property type="entry name" value="NADH Oxidase"/>
    <property type="match status" value="1"/>
</dbReference>
<feature type="domain" description="Nitroreductase" evidence="6">
    <location>
        <begin position="9"/>
        <end position="164"/>
    </location>
</feature>
<keyword evidence="4 5" id="KW-0560">Oxidoreductase</keyword>
<dbReference type="SUPFAM" id="SSF55469">
    <property type="entry name" value="FMN-dependent nitroreductase-like"/>
    <property type="match status" value="1"/>
</dbReference>
<dbReference type="InterPro" id="IPR016446">
    <property type="entry name" value="Flavin_OxRdtase_Frp"/>
</dbReference>
<protein>
    <submittedName>
        <fullName evidence="7">FMN reductase</fullName>
    </submittedName>
</protein>
<name>A0A089N420_9BACL</name>
<evidence type="ECO:0000256" key="1">
    <source>
        <dbReference type="ARBA" id="ARBA00008366"/>
    </source>
</evidence>
<dbReference type="Proteomes" id="UP000029507">
    <property type="component" value="Chromosome"/>
</dbReference>
<evidence type="ECO:0000256" key="5">
    <source>
        <dbReference type="PIRNR" id="PIRNR005426"/>
    </source>
</evidence>
<reference evidence="7 8" key="1">
    <citation type="submission" date="2014-08" db="EMBL/GenBank/DDBJ databases">
        <title>Comparative genomics of the Paenibacillus odorifer group.</title>
        <authorList>
            <person name="den Bakker H.C."/>
            <person name="Tsai Y.-C."/>
            <person name="Martin N."/>
            <person name="Korlach J."/>
            <person name="Wiedmann M."/>
        </authorList>
    </citation>
    <scope>NUCLEOTIDE SEQUENCE [LARGE SCALE GENOMIC DNA]</scope>
    <source>
        <strain evidence="7 8">DSM 14472</strain>
    </source>
</reference>
<dbReference type="HOGENOM" id="CLU_070764_0_3_9"/>